<reference evidence="1 2" key="1">
    <citation type="submission" date="2023-07" db="EMBL/GenBank/DDBJ databases">
        <title>Comparative genomics of wheat-associated soil bacteria to identify genetic determinants of phenazine resistance.</title>
        <authorList>
            <person name="Mouncey N."/>
        </authorList>
    </citation>
    <scope>NUCLEOTIDE SEQUENCE [LARGE SCALE GENOMIC DNA]</scope>
    <source>
        <strain evidence="1 2">V2I4</strain>
    </source>
</reference>
<comment type="caution">
    <text evidence="1">The sequence shown here is derived from an EMBL/GenBank/DDBJ whole genome shotgun (WGS) entry which is preliminary data.</text>
</comment>
<dbReference type="Proteomes" id="UP001230328">
    <property type="component" value="Unassembled WGS sequence"/>
</dbReference>
<organism evidence="1 2">
    <name type="scientific">Streptomyces umbrinus</name>
    <dbReference type="NCBI Taxonomy" id="67370"/>
    <lineage>
        <taxon>Bacteria</taxon>
        <taxon>Bacillati</taxon>
        <taxon>Actinomycetota</taxon>
        <taxon>Actinomycetes</taxon>
        <taxon>Kitasatosporales</taxon>
        <taxon>Streptomycetaceae</taxon>
        <taxon>Streptomyces</taxon>
        <taxon>Streptomyces phaeochromogenes group</taxon>
    </lineage>
</organism>
<accession>A0ABU0SZS3</accession>
<gene>
    <name evidence="1" type="ORF">QF035_006639</name>
</gene>
<sequence>MDPRGLPQLSEWVTGAEVDGYHLQGFMSANVSVAEAAALADLYWPKLVEYRGRVFLGFKFDGKSIDDWYGRLSGDWRAVESVVNHVHLWDYFVITLESEYTALPELAETIAVMWRAAVQKAFSDRELEITVSDSSGDYGPTLRLTGS</sequence>
<proteinExistence type="predicted"/>
<name>A0ABU0SZS3_9ACTN</name>
<keyword evidence="2" id="KW-1185">Reference proteome</keyword>
<evidence type="ECO:0000313" key="1">
    <source>
        <dbReference type="EMBL" id="MDQ1029057.1"/>
    </source>
</evidence>
<evidence type="ECO:0000313" key="2">
    <source>
        <dbReference type="Proteomes" id="UP001230328"/>
    </source>
</evidence>
<dbReference type="EMBL" id="JAUSZI010000002">
    <property type="protein sequence ID" value="MDQ1029057.1"/>
    <property type="molecule type" value="Genomic_DNA"/>
</dbReference>
<evidence type="ECO:0008006" key="3">
    <source>
        <dbReference type="Google" id="ProtNLM"/>
    </source>
</evidence>
<protein>
    <recommendedName>
        <fullName evidence="3">Barstar (barnase inhibitor) domain-containing protein</fullName>
    </recommendedName>
</protein>